<dbReference type="Proteomes" id="UP000253046">
    <property type="component" value="Unassembled WGS sequence"/>
</dbReference>
<protein>
    <submittedName>
        <fullName evidence="1">Uncharacterized protein</fullName>
    </submittedName>
</protein>
<evidence type="ECO:0000313" key="2">
    <source>
        <dbReference type="Proteomes" id="UP000253046"/>
    </source>
</evidence>
<evidence type="ECO:0000313" key="1">
    <source>
        <dbReference type="EMBL" id="RBP57618.1"/>
    </source>
</evidence>
<sequence length="80" mass="8773">MIAGPPHCAEQGSHRSLAAKTQFLGVQTTFQSREIVPSGPQRSLLQLRIRIGCICKQRVEIAGKCLGIRAEIGRKLCVFL</sequence>
<reference evidence="1 2" key="1">
    <citation type="submission" date="2018-06" db="EMBL/GenBank/DDBJ databases">
        <title>Genomic Encyclopedia of Type Strains, Phase IV (KMG-IV): sequencing the most valuable type-strain genomes for metagenomic binning, comparative biology and taxonomic classification.</title>
        <authorList>
            <person name="Goeker M."/>
        </authorList>
    </citation>
    <scope>NUCLEOTIDE SEQUENCE [LARGE SCALE GENOMIC DNA]</scope>
    <source>
        <strain evidence="1 2">DSM 30166</strain>
    </source>
</reference>
<accession>A0A366HYP3</accession>
<name>A0A366HYP3_9GAMM</name>
<proteinExistence type="predicted"/>
<dbReference type="EMBL" id="QNRY01000062">
    <property type="protein sequence ID" value="RBP57618.1"/>
    <property type="molecule type" value="Genomic_DNA"/>
</dbReference>
<comment type="caution">
    <text evidence="1">The sequence shown here is derived from an EMBL/GenBank/DDBJ whole genome shotgun (WGS) entry which is preliminary data.</text>
</comment>
<gene>
    <name evidence="1" type="ORF">DES54_16211</name>
</gene>
<organism evidence="1 2">
    <name type="scientific">Brenneria salicis ATCC 15712 = DSM 30166</name>
    <dbReference type="NCBI Taxonomy" id="714314"/>
    <lineage>
        <taxon>Bacteria</taxon>
        <taxon>Pseudomonadati</taxon>
        <taxon>Pseudomonadota</taxon>
        <taxon>Gammaproteobacteria</taxon>
        <taxon>Enterobacterales</taxon>
        <taxon>Pectobacteriaceae</taxon>
        <taxon>Brenneria</taxon>
    </lineage>
</organism>
<dbReference type="AlphaFoldDB" id="A0A366HYP3"/>
<keyword evidence="2" id="KW-1185">Reference proteome</keyword>